<comment type="similarity">
    <text evidence="1">Belongs to the NmrA-type oxidoreductase family.</text>
</comment>
<evidence type="ECO:0000313" key="4">
    <source>
        <dbReference type="EMBL" id="PSU36319.1"/>
    </source>
</evidence>
<comment type="caution">
    <text evidence="4">The sequence shown here is derived from an EMBL/GenBank/DDBJ whole genome shotgun (WGS) entry which is preliminary data.</text>
</comment>
<name>A0A2T3J4W6_9GAMM</name>
<dbReference type="InterPro" id="IPR008030">
    <property type="entry name" value="NmrA-like"/>
</dbReference>
<accession>A0A2T3J4W6</accession>
<dbReference type="Gene3D" id="3.90.25.10">
    <property type="entry name" value="UDP-galactose 4-epimerase, domain 1"/>
    <property type="match status" value="1"/>
</dbReference>
<dbReference type="PANTHER" id="PTHR42748">
    <property type="entry name" value="NITROGEN METABOLITE REPRESSION PROTEIN NMRA FAMILY MEMBER"/>
    <property type="match status" value="1"/>
</dbReference>
<sequence length="279" mass="31728">MVENKLIVVVGATGKQGQSVIGKLLKQGYSVRALVRNPEKSTIPFDQKVDIFKGDLSNKSSLKSLLNDAYGLFFVLPYTKESVEYGKAILDLAKNSNVQHIVYSSVGGSDRYKKVDHYNDKREIEDYLRGINKPYTILRPVGYMETFSNPQSIKLMTGMLRLYLDDKSRFQLISVQDIGKFVELSFTNPDKYLGEEVEIAGDELSLNDIIEKINKIKGVKLSPMRFPALVKYILPKIMKQMFVFYAEDGWCADIDSLRKANPELLSFDDWLETSSSYEV</sequence>
<dbReference type="InterPro" id="IPR051164">
    <property type="entry name" value="NmrA-like_oxidored"/>
</dbReference>
<keyword evidence="5" id="KW-1185">Reference proteome</keyword>
<reference evidence="4 5" key="1">
    <citation type="submission" date="2018-03" db="EMBL/GenBank/DDBJ databases">
        <title>Whole genome sequencing of Histamine producing bacteria.</title>
        <authorList>
            <person name="Butler K."/>
        </authorList>
    </citation>
    <scope>NUCLEOTIDE SEQUENCE [LARGE SCALE GENOMIC DNA]</scope>
    <source>
        <strain evidence="4 5">JCM 13586</strain>
    </source>
</reference>
<proteinExistence type="inferred from homology"/>
<dbReference type="AlphaFoldDB" id="A0A2T3J4W6"/>
<feature type="domain" description="NmrA-like" evidence="3">
    <location>
        <begin position="4"/>
        <end position="261"/>
    </location>
</feature>
<evidence type="ECO:0000256" key="2">
    <source>
        <dbReference type="ARBA" id="ARBA00022857"/>
    </source>
</evidence>
<dbReference type="SUPFAM" id="SSF51735">
    <property type="entry name" value="NAD(P)-binding Rossmann-fold domains"/>
    <property type="match status" value="1"/>
</dbReference>
<dbReference type="Proteomes" id="UP000241222">
    <property type="component" value="Unassembled WGS sequence"/>
</dbReference>
<dbReference type="Pfam" id="PF05368">
    <property type="entry name" value="NmrA"/>
    <property type="match status" value="1"/>
</dbReference>
<protein>
    <recommendedName>
        <fullName evidence="3">NmrA-like domain-containing protein</fullName>
    </recommendedName>
</protein>
<dbReference type="InterPro" id="IPR036291">
    <property type="entry name" value="NAD(P)-bd_dom_sf"/>
</dbReference>
<dbReference type="OrthoDB" id="9798669at2"/>
<evidence type="ECO:0000313" key="5">
    <source>
        <dbReference type="Proteomes" id="UP000241222"/>
    </source>
</evidence>
<keyword evidence="2" id="KW-0521">NADP</keyword>
<gene>
    <name evidence="4" type="ORF">C9I99_04810</name>
</gene>
<dbReference type="EMBL" id="PYMH01000001">
    <property type="protein sequence ID" value="PSU36319.1"/>
    <property type="molecule type" value="Genomic_DNA"/>
</dbReference>
<dbReference type="PANTHER" id="PTHR42748:SF7">
    <property type="entry name" value="NMRA LIKE REDOX SENSOR 1-RELATED"/>
    <property type="match status" value="1"/>
</dbReference>
<dbReference type="Gene3D" id="3.40.50.720">
    <property type="entry name" value="NAD(P)-binding Rossmann-like Domain"/>
    <property type="match status" value="1"/>
</dbReference>
<organism evidence="4 5">
    <name type="scientific">Photobacterium lutimaris</name>
    <dbReference type="NCBI Taxonomy" id="388278"/>
    <lineage>
        <taxon>Bacteria</taxon>
        <taxon>Pseudomonadati</taxon>
        <taxon>Pseudomonadota</taxon>
        <taxon>Gammaproteobacteria</taxon>
        <taxon>Vibrionales</taxon>
        <taxon>Vibrionaceae</taxon>
        <taxon>Photobacterium</taxon>
    </lineage>
</organism>
<evidence type="ECO:0000259" key="3">
    <source>
        <dbReference type="Pfam" id="PF05368"/>
    </source>
</evidence>
<evidence type="ECO:0000256" key="1">
    <source>
        <dbReference type="ARBA" id="ARBA00006328"/>
    </source>
</evidence>
<dbReference type="CDD" id="cd05251">
    <property type="entry name" value="NmrA_like_SDR_a"/>
    <property type="match status" value="1"/>
</dbReference>